<organism evidence="1 2">
    <name type="scientific">Paraglomus brasilianum</name>
    <dbReference type="NCBI Taxonomy" id="144538"/>
    <lineage>
        <taxon>Eukaryota</taxon>
        <taxon>Fungi</taxon>
        <taxon>Fungi incertae sedis</taxon>
        <taxon>Mucoromycota</taxon>
        <taxon>Glomeromycotina</taxon>
        <taxon>Glomeromycetes</taxon>
        <taxon>Paraglomerales</taxon>
        <taxon>Paraglomeraceae</taxon>
        <taxon>Paraglomus</taxon>
    </lineage>
</organism>
<feature type="non-terminal residue" evidence="1">
    <location>
        <position position="1"/>
    </location>
</feature>
<reference evidence="1" key="1">
    <citation type="submission" date="2021-06" db="EMBL/GenBank/DDBJ databases">
        <authorList>
            <person name="Kallberg Y."/>
            <person name="Tangrot J."/>
            <person name="Rosling A."/>
        </authorList>
    </citation>
    <scope>NUCLEOTIDE SEQUENCE</scope>
    <source>
        <strain evidence="1">BR232B</strain>
    </source>
</reference>
<comment type="caution">
    <text evidence="1">The sequence shown here is derived from an EMBL/GenBank/DDBJ whole genome shotgun (WGS) entry which is preliminary data.</text>
</comment>
<accession>A0A9N9DXQ3</accession>
<evidence type="ECO:0000313" key="1">
    <source>
        <dbReference type="EMBL" id="CAG8656857.1"/>
    </source>
</evidence>
<keyword evidence="2" id="KW-1185">Reference proteome</keyword>
<dbReference type="AlphaFoldDB" id="A0A9N9DXQ3"/>
<name>A0A9N9DXQ3_9GLOM</name>
<gene>
    <name evidence="1" type="ORF">PBRASI_LOCUS10566</name>
</gene>
<evidence type="ECO:0000313" key="2">
    <source>
        <dbReference type="Proteomes" id="UP000789739"/>
    </source>
</evidence>
<proteinExistence type="predicted"/>
<dbReference type="Proteomes" id="UP000789739">
    <property type="component" value="Unassembled WGS sequence"/>
</dbReference>
<dbReference type="EMBL" id="CAJVPI010003301">
    <property type="protein sequence ID" value="CAG8656857.1"/>
    <property type="molecule type" value="Genomic_DNA"/>
</dbReference>
<protein>
    <submittedName>
        <fullName evidence="1">787_t:CDS:1</fullName>
    </submittedName>
</protein>
<sequence>EYPYGIPEEKVVSYGDRESVDKLTTSRWGGEKIPGRFNLHACAIVPSKDSMAVSDAFVTIIN</sequence>